<proteinExistence type="predicted"/>
<organism evidence="1 2">
    <name type="scientific">Paramecium octaurelia</name>
    <dbReference type="NCBI Taxonomy" id="43137"/>
    <lineage>
        <taxon>Eukaryota</taxon>
        <taxon>Sar</taxon>
        <taxon>Alveolata</taxon>
        <taxon>Ciliophora</taxon>
        <taxon>Intramacronucleata</taxon>
        <taxon>Oligohymenophorea</taxon>
        <taxon>Peniculida</taxon>
        <taxon>Parameciidae</taxon>
        <taxon>Paramecium</taxon>
    </lineage>
</organism>
<dbReference type="AlphaFoldDB" id="A0A8S1UMR9"/>
<evidence type="ECO:0000313" key="1">
    <source>
        <dbReference type="EMBL" id="CAD8165905.1"/>
    </source>
</evidence>
<dbReference type="OMA" id="LVFQIGM"/>
<accession>A0A8S1UMR9</accession>
<dbReference type="OrthoDB" id="303836at2759"/>
<comment type="caution">
    <text evidence="1">The sequence shown here is derived from an EMBL/GenBank/DDBJ whole genome shotgun (WGS) entry which is preliminary data.</text>
</comment>
<protein>
    <recommendedName>
        <fullName evidence="3">Transposase</fullName>
    </recommendedName>
</protein>
<evidence type="ECO:0008006" key="3">
    <source>
        <dbReference type="Google" id="ProtNLM"/>
    </source>
</evidence>
<evidence type="ECO:0000313" key="2">
    <source>
        <dbReference type="Proteomes" id="UP000683925"/>
    </source>
</evidence>
<dbReference type="Proteomes" id="UP000683925">
    <property type="component" value="Unassembled WGS sequence"/>
</dbReference>
<reference evidence="1" key="1">
    <citation type="submission" date="2021-01" db="EMBL/GenBank/DDBJ databases">
        <authorList>
            <consortium name="Genoscope - CEA"/>
            <person name="William W."/>
        </authorList>
    </citation>
    <scope>NUCLEOTIDE SEQUENCE</scope>
</reference>
<gene>
    <name evidence="1" type="ORF">POCTA_138.1.T0470186</name>
</gene>
<sequence length="102" mass="11864">MIKNSDTKRQYVKISENQKQALLELVFQIGMKIREASLKLNIKYAASKTMVLKFRKKLIRKQFLYASRKPCQIGQKTKHIATLKVITQVGGKEINSKTYIYN</sequence>
<keyword evidence="2" id="KW-1185">Reference proteome</keyword>
<name>A0A8S1UMR9_PAROT</name>
<dbReference type="EMBL" id="CAJJDP010000047">
    <property type="protein sequence ID" value="CAD8165905.1"/>
    <property type="molecule type" value="Genomic_DNA"/>
</dbReference>